<dbReference type="EC" id="3.1.-.-" evidence="9"/>
<dbReference type="RefSeq" id="WP_089967285.1">
    <property type="nucleotide sequence ID" value="NZ_FOCQ01000006.1"/>
</dbReference>
<dbReference type="AlphaFoldDB" id="A0A1H8E6Y0"/>
<evidence type="ECO:0000256" key="7">
    <source>
        <dbReference type="ARBA" id="ARBA00022842"/>
    </source>
</evidence>
<evidence type="ECO:0000313" key="10">
    <source>
        <dbReference type="EMBL" id="SEN14874.1"/>
    </source>
</evidence>
<dbReference type="InterPro" id="IPR021127">
    <property type="entry name" value="CRISPR_associated_Cas2"/>
</dbReference>
<reference evidence="10 11" key="1">
    <citation type="submission" date="2016-10" db="EMBL/GenBank/DDBJ databases">
        <authorList>
            <person name="de Groot N.N."/>
        </authorList>
    </citation>
    <scope>NUCLEOTIDE SEQUENCE [LARGE SCALE GENOMIC DNA]</scope>
    <source>
        <strain evidence="10 11">DSM 46701</strain>
    </source>
</reference>
<protein>
    <recommendedName>
        <fullName evidence="9">CRISPR-associated endoribonuclease Cas2</fullName>
        <ecNumber evidence="9">3.1.-.-</ecNumber>
    </recommendedName>
</protein>
<dbReference type="STRING" id="1173111.SAMN05444955_106149"/>
<keyword evidence="3 9" id="KW-0540">Nuclease</keyword>
<comment type="cofactor">
    <cofactor evidence="1 9">
        <name>Mg(2+)</name>
        <dbReference type="ChEBI" id="CHEBI:18420"/>
    </cofactor>
</comment>
<dbReference type="PANTHER" id="PTHR34405">
    <property type="entry name" value="CRISPR-ASSOCIATED ENDORIBONUCLEASE CAS2"/>
    <property type="match status" value="1"/>
</dbReference>
<keyword evidence="5 9" id="KW-0255">Endonuclease</keyword>
<gene>
    <name evidence="9" type="primary">cas2</name>
    <name evidence="10" type="ORF">SAMN05444955_106149</name>
</gene>
<dbReference type="NCBIfam" id="TIGR01573">
    <property type="entry name" value="cas2"/>
    <property type="match status" value="1"/>
</dbReference>
<evidence type="ECO:0000313" key="11">
    <source>
        <dbReference type="Proteomes" id="UP000199695"/>
    </source>
</evidence>
<keyword evidence="4 9" id="KW-0479">Metal-binding</keyword>
<comment type="similarity">
    <text evidence="2 9">Belongs to the CRISPR-associated endoribonuclease Cas2 protein family.</text>
</comment>
<sequence>MKRVVSYDIVDDRRRNKVFKLLKDYGQWIQYSVFEVDCDEKDWLMLEFRLAALLGKEDSLCVYTLCRSCSRKVSYKGELRYRLQEQQNNIL</sequence>
<dbReference type="Pfam" id="PF09827">
    <property type="entry name" value="CRISPR_Cas2"/>
    <property type="match status" value="1"/>
</dbReference>
<dbReference type="SUPFAM" id="SSF143430">
    <property type="entry name" value="TTP0101/SSO1404-like"/>
    <property type="match status" value="1"/>
</dbReference>
<comment type="function">
    <text evidence="9">CRISPR (clustered regularly interspaced short palindromic repeat), is an adaptive immune system that provides protection against mobile genetic elements (viruses, transposable elements and conjugative plasmids). CRISPR clusters contain sequences complementary to antecedent mobile elements and target invading nucleic acids. CRISPR clusters are transcribed and processed into CRISPR RNA (crRNA). Functions as a ssRNA-specific endoribonuclease. Involved in the integration of spacer DNA into the CRISPR cassette.</text>
</comment>
<dbReference type="GO" id="GO:0004521">
    <property type="term" value="F:RNA endonuclease activity"/>
    <property type="evidence" value="ECO:0007669"/>
    <property type="project" value="InterPro"/>
</dbReference>
<dbReference type="Proteomes" id="UP000199695">
    <property type="component" value="Unassembled WGS sequence"/>
</dbReference>
<evidence type="ECO:0000256" key="9">
    <source>
        <dbReference type="HAMAP-Rule" id="MF_01471"/>
    </source>
</evidence>
<dbReference type="InterPro" id="IPR019199">
    <property type="entry name" value="Virulence_VapD/CRISPR_Cas2"/>
</dbReference>
<accession>A0A1H8E6Y0</accession>
<dbReference type="CDD" id="cd09725">
    <property type="entry name" value="Cas2_I_II_III"/>
    <property type="match status" value="1"/>
</dbReference>
<name>A0A1H8E6Y0_9BACL</name>
<evidence type="ECO:0000256" key="1">
    <source>
        <dbReference type="ARBA" id="ARBA00001946"/>
    </source>
</evidence>
<evidence type="ECO:0000256" key="5">
    <source>
        <dbReference type="ARBA" id="ARBA00022759"/>
    </source>
</evidence>
<evidence type="ECO:0000256" key="8">
    <source>
        <dbReference type="ARBA" id="ARBA00023118"/>
    </source>
</evidence>
<dbReference type="GO" id="GO:0043571">
    <property type="term" value="P:maintenance of CRISPR repeat elements"/>
    <property type="evidence" value="ECO:0007669"/>
    <property type="project" value="UniProtKB-UniRule"/>
</dbReference>
<keyword evidence="8 9" id="KW-0051">Antiviral defense</keyword>
<evidence type="ECO:0000256" key="2">
    <source>
        <dbReference type="ARBA" id="ARBA00009959"/>
    </source>
</evidence>
<dbReference type="PANTHER" id="PTHR34405:SF3">
    <property type="entry name" value="CRISPR-ASSOCIATED ENDORIBONUCLEASE CAS2 3"/>
    <property type="match status" value="1"/>
</dbReference>
<dbReference type="HAMAP" id="MF_01471">
    <property type="entry name" value="Cas2"/>
    <property type="match status" value="1"/>
</dbReference>
<dbReference type="OrthoDB" id="9798176at2"/>
<evidence type="ECO:0000256" key="6">
    <source>
        <dbReference type="ARBA" id="ARBA00022801"/>
    </source>
</evidence>
<dbReference type="EMBL" id="FOCQ01000006">
    <property type="protein sequence ID" value="SEN14874.1"/>
    <property type="molecule type" value="Genomic_DNA"/>
</dbReference>
<comment type="subunit">
    <text evidence="9">Homodimer, forms a heterotetramer with a Cas1 homodimer.</text>
</comment>
<keyword evidence="7 9" id="KW-0460">Magnesium</keyword>
<organism evidence="10 11">
    <name type="scientific">Lihuaxuella thermophila</name>
    <dbReference type="NCBI Taxonomy" id="1173111"/>
    <lineage>
        <taxon>Bacteria</taxon>
        <taxon>Bacillati</taxon>
        <taxon>Bacillota</taxon>
        <taxon>Bacilli</taxon>
        <taxon>Bacillales</taxon>
        <taxon>Thermoactinomycetaceae</taxon>
        <taxon>Lihuaxuella</taxon>
    </lineage>
</organism>
<dbReference type="Gene3D" id="3.30.70.240">
    <property type="match status" value="1"/>
</dbReference>
<dbReference type="GO" id="GO:0046872">
    <property type="term" value="F:metal ion binding"/>
    <property type="evidence" value="ECO:0007669"/>
    <property type="project" value="UniProtKB-UniRule"/>
</dbReference>
<keyword evidence="6 9" id="KW-0378">Hydrolase</keyword>
<evidence type="ECO:0000256" key="4">
    <source>
        <dbReference type="ARBA" id="ARBA00022723"/>
    </source>
</evidence>
<evidence type="ECO:0000256" key="3">
    <source>
        <dbReference type="ARBA" id="ARBA00022722"/>
    </source>
</evidence>
<dbReference type="GO" id="GO:0051607">
    <property type="term" value="P:defense response to virus"/>
    <property type="evidence" value="ECO:0007669"/>
    <property type="project" value="UniProtKB-UniRule"/>
</dbReference>
<keyword evidence="11" id="KW-1185">Reference proteome</keyword>
<dbReference type="GO" id="GO:0016787">
    <property type="term" value="F:hydrolase activity"/>
    <property type="evidence" value="ECO:0007669"/>
    <property type="project" value="UniProtKB-KW"/>
</dbReference>
<proteinExistence type="inferred from homology"/>
<feature type="binding site" evidence="9">
    <location>
        <position position="8"/>
    </location>
    <ligand>
        <name>Mg(2+)</name>
        <dbReference type="ChEBI" id="CHEBI:18420"/>
        <note>catalytic</note>
    </ligand>
</feature>